<dbReference type="Proteomes" id="UP000799291">
    <property type="component" value="Unassembled WGS sequence"/>
</dbReference>
<dbReference type="EMBL" id="MU005573">
    <property type="protein sequence ID" value="KAF2688581.1"/>
    <property type="molecule type" value="Genomic_DNA"/>
</dbReference>
<name>A0A6G1JEC0_9PLEO</name>
<gene>
    <name evidence="1" type="ORF">K458DRAFT_384763</name>
</gene>
<accession>A0A6G1JEC0</accession>
<keyword evidence="2" id="KW-1185">Reference proteome</keyword>
<protein>
    <submittedName>
        <fullName evidence="1">Uncharacterized protein</fullName>
    </submittedName>
</protein>
<dbReference type="AlphaFoldDB" id="A0A6G1JEC0"/>
<sequence>MTPQICKSTNFAPQRLVNFSLTLYPQEFHAAMAAAVQRIDQGADVFVCFRDLDGWLFSEDGGAHKCRYHQHGRGDLCFNPITDETDVEVAELATRRPGFD</sequence>
<reference evidence="1" key="1">
    <citation type="journal article" date="2020" name="Stud. Mycol.">
        <title>101 Dothideomycetes genomes: a test case for predicting lifestyles and emergence of pathogens.</title>
        <authorList>
            <person name="Haridas S."/>
            <person name="Albert R."/>
            <person name="Binder M."/>
            <person name="Bloem J."/>
            <person name="Labutti K."/>
            <person name="Salamov A."/>
            <person name="Andreopoulos B."/>
            <person name="Baker S."/>
            <person name="Barry K."/>
            <person name="Bills G."/>
            <person name="Bluhm B."/>
            <person name="Cannon C."/>
            <person name="Castanera R."/>
            <person name="Culley D."/>
            <person name="Daum C."/>
            <person name="Ezra D."/>
            <person name="Gonzalez J."/>
            <person name="Henrissat B."/>
            <person name="Kuo A."/>
            <person name="Liang C."/>
            <person name="Lipzen A."/>
            <person name="Lutzoni F."/>
            <person name="Magnuson J."/>
            <person name="Mondo S."/>
            <person name="Nolan M."/>
            <person name="Ohm R."/>
            <person name="Pangilinan J."/>
            <person name="Park H.-J."/>
            <person name="Ramirez L."/>
            <person name="Alfaro M."/>
            <person name="Sun H."/>
            <person name="Tritt A."/>
            <person name="Yoshinaga Y."/>
            <person name="Zwiers L.-H."/>
            <person name="Turgeon B."/>
            <person name="Goodwin S."/>
            <person name="Spatafora J."/>
            <person name="Crous P."/>
            <person name="Grigoriev I."/>
        </authorList>
    </citation>
    <scope>NUCLEOTIDE SEQUENCE</scope>
    <source>
        <strain evidence="1">CBS 122367</strain>
    </source>
</reference>
<evidence type="ECO:0000313" key="1">
    <source>
        <dbReference type="EMBL" id="KAF2688581.1"/>
    </source>
</evidence>
<evidence type="ECO:0000313" key="2">
    <source>
        <dbReference type="Proteomes" id="UP000799291"/>
    </source>
</evidence>
<organism evidence="1 2">
    <name type="scientific">Lentithecium fluviatile CBS 122367</name>
    <dbReference type="NCBI Taxonomy" id="1168545"/>
    <lineage>
        <taxon>Eukaryota</taxon>
        <taxon>Fungi</taxon>
        <taxon>Dikarya</taxon>
        <taxon>Ascomycota</taxon>
        <taxon>Pezizomycotina</taxon>
        <taxon>Dothideomycetes</taxon>
        <taxon>Pleosporomycetidae</taxon>
        <taxon>Pleosporales</taxon>
        <taxon>Massarineae</taxon>
        <taxon>Lentitheciaceae</taxon>
        <taxon>Lentithecium</taxon>
    </lineage>
</organism>
<dbReference type="OrthoDB" id="3782267at2759"/>
<proteinExistence type="predicted"/>